<sequence length="140" mass="15913">MWVISLQPTTTYGNTTNNRLQSLNSKVVQVVEKFSTLPVLFKNLDNLLCRLRMDRDKNSMKVQLKVLLNLVVPKDEKMYLDLLTPYAFSLVATVILSEPYLSTNEDIDTLPVFNDVINSPPVINEDVISSLVINASRRNE</sequence>
<evidence type="ECO:0000313" key="2">
    <source>
        <dbReference type="Proteomes" id="UP000827092"/>
    </source>
</evidence>
<dbReference type="AlphaFoldDB" id="A0AAV6U8Y0"/>
<keyword evidence="2" id="KW-1185">Reference proteome</keyword>
<dbReference type="EMBL" id="JAFNEN010000539">
    <property type="protein sequence ID" value="KAG8180987.1"/>
    <property type="molecule type" value="Genomic_DNA"/>
</dbReference>
<dbReference type="Proteomes" id="UP000827092">
    <property type="component" value="Unassembled WGS sequence"/>
</dbReference>
<name>A0AAV6U8Y0_9ARAC</name>
<evidence type="ECO:0000313" key="1">
    <source>
        <dbReference type="EMBL" id="KAG8180987.1"/>
    </source>
</evidence>
<proteinExistence type="predicted"/>
<organism evidence="1 2">
    <name type="scientific">Oedothorax gibbosus</name>
    <dbReference type="NCBI Taxonomy" id="931172"/>
    <lineage>
        <taxon>Eukaryota</taxon>
        <taxon>Metazoa</taxon>
        <taxon>Ecdysozoa</taxon>
        <taxon>Arthropoda</taxon>
        <taxon>Chelicerata</taxon>
        <taxon>Arachnida</taxon>
        <taxon>Araneae</taxon>
        <taxon>Araneomorphae</taxon>
        <taxon>Entelegynae</taxon>
        <taxon>Araneoidea</taxon>
        <taxon>Linyphiidae</taxon>
        <taxon>Erigoninae</taxon>
        <taxon>Oedothorax</taxon>
    </lineage>
</organism>
<reference evidence="1 2" key="1">
    <citation type="journal article" date="2022" name="Nat. Ecol. Evol.">
        <title>A masculinizing supergene underlies an exaggerated male reproductive morph in a spider.</title>
        <authorList>
            <person name="Hendrickx F."/>
            <person name="De Corte Z."/>
            <person name="Sonet G."/>
            <person name="Van Belleghem S.M."/>
            <person name="Kostlbacher S."/>
            <person name="Vangestel C."/>
        </authorList>
    </citation>
    <scope>NUCLEOTIDE SEQUENCE [LARGE SCALE GENOMIC DNA]</scope>
    <source>
        <strain evidence="1">W744_W776</strain>
    </source>
</reference>
<comment type="caution">
    <text evidence="1">The sequence shown here is derived from an EMBL/GenBank/DDBJ whole genome shotgun (WGS) entry which is preliminary data.</text>
</comment>
<gene>
    <name evidence="1" type="ORF">JTE90_024735</name>
</gene>
<protein>
    <submittedName>
        <fullName evidence="1">Uncharacterized protein</fullName>
    </submittedName>
</protein>
<accession>A0AAV6U8Y0</accession>